<dbReference type="InterPro" id="IPR000994">
    <property type="entry name" value="Pept_M24"/>
</dbReference>
<dbReference type="KEGG" id="pzh:CX676_16335"/>
<sequence length="410" mass="46113">MERERLQNYVGNGAQVRPTFTQAEMQRRLDALRTAMAGTEIDAALFTSYHNINYYSDFLYCQFGRRYGLLVDHQAMTSISAGIDGGQPWRRTFGGRNLTYTDWRKDNYFHAIRQLTGGVRRLGIEFDHVNIDLLNLLKAEFPQMEFVDIAQPAMRLRMVKSPEEIAHIEKMTAIADLGGAAVVEAVQVGVPEHEVALHSTATMVREIARTWPHAELLDTWTWFQSGLNTDGAHNPVTSRRIERGDILSLNCFPMVAGYYVALERTLFAETASNAHLRLWALNCKVHDRGKELLVPGNRCSDIAKELNEIYAAEDLLQYRSFGYGHSFGVLCHYYGREAGLELREDCDTVLEPGMVVSMEPMITIPEGMPGAGGYREHDILVLTETGNRNITGFPYGPEHLIVDHGAKVAC</sequence>
<reference evidence="3 4" key="1">
    <citation type="journal article" date="2013" name="Antonie Van Leeuwenhoek">
        <title>Paracoccus zhejiangensis sp. nov., isolated from activated sludge in wastewater-treatment system.</title>
        <authorList>
            <person name="Wu Z.G."/>
            <person name="Zhang D.F."/>
            <person name="Liu Y.L."/>
            <person name="Wang F."/>
            <person name="Jiang X."/>
            <person name="Li C."/>
            <person name="Li S.P."/>
            <person name="Hong Q."/>
            <person name="Li W.J."/>
        </authorList>
    </citation>
    <scope>NUCLEOTIDE SEQUENCE [LARGE SCALE GENOMIC DNA]</scope>
    <source>
        <strain evidence="3 4">J6</strain>
    </source>
</reference>
<dbReference type="Pfam" id="PF01321">
    <property type="entry name" value="Creatinase_N"/>
    <property type="match status" value="1"/>
</dbReference>
<dbReference type="InterPro" id="IPR000587">
    <property type="entry name" value="Creatinase_N"/>
</dbReference>
<gene>
    <name evidence="3" type="ORF">CX676_16335</name>
</gene>
<keyword evidence="4" id="KW-1185">Reference proteome</keyword>
<feature type="domain" description="Creatinase N-terminal" evidence="2">
    <location>
        <begin position="28"/>
        <end position="159"/>
    </location>
</feature>
<dbReference type="InterPro" id="IPR029149">
    <property type="entry name" value="Creatin/AminoP/Spt16_N"/>
</dbReference>
<evidence type="ECO:0000259" key="1">
    <source>
        <dbReference type="Pfam" id="PF00557"/>
    </source>
</evidence>
<feature type="domain" description="Peptidase M24" evidence="1">
    <location>
        <begin position="168"/>
        <end position="384"/>
    </location>
</feature>
<dbReference type="PANTHER" id="PTHR46112">
    <property type="entry name" value="AMINOPEPTIDASE"/>
    <property type="match status" value="1"/>
</dbReference>
<dbReference type="InterPro" id="IPR050659">
    <property type="entry name" value="Peptidase_M24B"/>
</dbReference>
<evidence type="ECO:0000313" key="3">
    <source>
        <dbReference type="EMBL" id="AUH65532.1"/>
    </source>
</evidence>
<dbReference type="AlphaFoldDB" id="A0A2H5F1Y2"/>
<dbReference type="PANTHER" id="PTHR46112:SF2">
    <property type="entry name" value="XAA-PRO AMINOPEPTIDASE P-RELATED"/>
    <property type="match status" value="1"/>
</dbReference>
<dbReference type="Gene3D" id="3.40.350.10">
    <property type="entry name" value="Creatinase/prolidase N-terminal domain"/>
    <property type="match status" value="1"/>
</dbReference>
<proteinExistence type="predicted"/>
<dbReference type="OrthoDB" id="9803194at2"/>
<dbReference type="SUPFAM" id="SSF53092">
    <property type="entry name" value="Creatinase/prolidase N-terminal domain"/>
    <property type="match status" value="1"/>
</dbReference>
<evidence type="ECO:0000313" key="4">
    <source>
        <dbReference type="Proteomes" id="UP000234530"/>
    </source>
</evidence>
<dbReference type="EMBL" id="CP025430">
    <property type="protein sequence ID" value="AUH65532.1"/>
    <property type="molecule type" value="Genomic_DNA"/>
</dbReference>
<dbReference type="InterPro" id="IPR036005">
    <property type="entry name" value="Creatinase/aminopeptidase-like"/>
</dbReference>
<dbReference type="SUPFAM" id="SSF55920">
    <property type="entry name" value="Creatinase/aminopeptidase"/>
    <property type="match status" value="1"/>
</dbReference>
<dbReference type="Proteomes" id="UP000234530">
    <property type="component" value="Chromosome"/>
</dbReference>
<protein>
    <submittedName>
        <fullName evidence="3">Creatininase</fullName>
    </submittedName>
</protein>
<dbReference type="RefSeq" id="WP_101753513.1">
    <property type="nucleotide sequence ID" value="NZ_CP025430.1"/>
</dbReference>
<accession>A0A2H5F1Y2</accession>
<dbReference type="Gene3D" id="3.90.230.10">
    <property type="entry name" value="Creatinase/methionine aminopeptidase superfamily"/>
    <property type="match status" value="1"/>
</dbReference>
<evidence type="ECO:0000259" key="2">
    <source>
        <dbReference type="Pfam" id="PF01321"/>
    </source>
</evidence>
<name>A0A2H5F1Y2_9RHOB</name>
<organism evidence="3 4">
    <name type="scientific">Paracoccus zhejiangensis</name>
    <dbReference type="NCBI Taxonomy" id="1077935"/>
    <lineage>
        <taxon>Bacteria</taxon>
        <taxon>Pseudomonadati</taxon>
        <taxon>Pseudomonadota</taxon>
        <taxon>Alphaproteobacteria</taxon>
        <taxon>Rhodobacterales</taxon>
        <taxon>Paracoccaceae</taxon>
        <taxon>Paracoccus</taxon>
    </lineage>
</organism>
<dbReference type="Pfam" id="PF00557">
    <property type="entry name" value="Peptidase_M24"/>
    <property type="match status" value="1"/>
</dbReference>